<keyword evidence="1" id="KW-0812">Transmembrane</keyword>
<organism evidence="2 3">
    <name type="scientific">Nematocida displodere</name>
    <dbReference type="NCBI Taxonomy" id="1805483"/>
    <lineage>
        <taxon>Eukaryota</taxon>
        <taxon>Fungi</taxon>
        <taxon>Fungi incertae sedis</taxon>
        <taxon>Microsporidia</taxon>
        <taxon>Nematocida</taxon>
    </lineage>
</organism>
<dbReference type="GeneID" id="93648089"/>
<feature type="transmembrane region" description="Helical" evidence="1">
    <location>
        <begin position="6"/>
        <end position="24"/>
    </location>
</feature>
<evidence type="ECO:0000313" key="2">
    <source>
        <dbReference type="EMBL" id="OAG30156.1"/>
    </source>
</evidence>
<dbReference type="AlphaFoldDB" id="A0A177EEL8"/>
<sequence>MNENLISVISIIVIVFCIGAILFIKRKKELPLPPINTGNRSRESLLHAKATDAFLRKYTNKVVIKTVDTDSGPKKIYTVFLRLAFMSLKLSDIPVKIETELEIGEIVLYAPGSTLATESAKIAKLLQAFGGVHIKTLYIAFFMVVGVAPRLPRKIPLSLGTLQIIKTGSPLFKWFCENVDLTRSTEDTTVTLLDCDLTTIAPLEQLGIQKISTMQVLDMPKLKKADFHIPVAGARETLRLRSYPSVMDVPEDIARTITEAPWKMVTLDLGIWDVLSRSTESGVPVGRAELLTLHVGDLKGFGVNVTSGKHIPMRFKMVSLCNHEHMSQGAPFIEFVMKWVYANATEAEIVDIRVGNDKKKDMELVKQLEGPSLVNVERLPALTLFKVQYQDQVFVWKKESSQ</sequence>
<dbReference type="RefSeq" id="XP_067544631.1">
    <property type="nucleotide sequence ID" value="XM_067689157.1"/>
</dbReference>
<gene>
    <name evidence="2" type="ORF">NEDG_01739</name>
</gene>
<keyword evidence="1" id="KW-0472">Membrane</keyword>
<dbReference type="VEuPathDB" id="MicrosporidiaDB:NEDG_01739"/>
<name>A0A177EEL8_9MICR</name>
<keyword evidence="1" id="KW-1133">Transmembrane helix</keyword>
<evidence type="ECO:0000313" key="3">
    <source>
        <dbReference type="Proteomes" id="UP000185944"/>
    </source>
</evidence>
<protein>
    <submittedName>
        <fullName evidence="2">Uncharacterized protein</fullName>
    </submittedName>
</protein>
<keyword evidence="3" id="KW-1185">Reference proteome</keyword>
<dbReference type="EMBL" id="LTDL01000037">
    <property type="protein sequence ID" value="OAG30156.1"/>
    <property type="molecule type" value="Genomic_DNA"/>
</dbReference>
<dbReference type="Proteomes" id="UP000185944">
    <property type="component" value="Unassembled WGS sequence"/>
</dbReference>
<accession>A0A177EEL8</accession>
<comment type="caution">
    <text evidence="2">The sequence shown here is derived from an EMBL/GenBank/DDBJ whole genome shotgun (WGS) entry which is preliminary data.</text>
</comment>
<reference evidence="2 3" key="1">
    <citation type="submission" date="2016-02" db="EMBL/GenBank/DDBJ databases">
        <title>Discovery of a natural microsporidian pathogen with a broad tissue tropism in Caenorhabditis elegans.</title>
        <authorList>
            <person name="Luallen R.J."/>
            <person name="Reinke A.W."/>
            <person name="Tong L."/>
            <person name="Botts M.R."/>
            <person name="Felix M.-A."/>
            <person name="Troemel E.R."/>
        </authorList>
    </citation>
    <scope>NUCLEOTIDE SEQUENCE [LARGE SCALE GENOMIC DNA]</scope>
    <source>
        <strain evidence="2 3">JUm2807</strain>
    </source>
</reference>
<evidence type="ECO:0000256" key="1">
    <source>
        <dbReference type="SAM" id="Phobius"/>
    </source>
</evidence>
<proteinExistence type="predicted"/>